<evidence type="ECO:0000256" key="1">
    <source>
        <dbReference type="SAM" id="SignalP"/>
    </source>
</evidence>
<evidence type="ECO:0000313" key="3">
    <source>
        <dbReference type="Proteomes" id="UP000535020"/>
    </source>
</evidence>
<feature type="chain" id="PRO_5030938570" description="Long-chain fatty acid transport protein" evidence="1">
    <location>
        <begin position="20"/>
        <end position="413"/>
    </location>
</feature>
<evidence type="ECO:0000313" key="2">
    <source>
        <dbReference type="EMBL" id="NYA69383.1"/>
    </source>
</evidence>
<dbReference type="RefSeq" id="WP_176004203.1">
    <property type="nucleotide sequence ID" value="NZ_JABWMI010000001.1"/>
</dbReference>
<keyword evidence="3" id="KW-1185">Reference proteome</keyword>
<dbReference type="AlphaFoldDB" id="A0A7Y8XYU6"/>
<dbReference type="Gene3D" id="2.40.160.60">
    <property type="entry name" value="Outer membrane protein transport protein (OMPP1/FadL/TodX)"/>
    <property type="match status" value="1"/>
</dbReference>
<evidence type="ECO:0008006" key="4">
    <source>
        <dbReference type="Google" id="ProtNLM"/>
    </source>
</evidence>
<organism evidence="2 3">
    <name type="scientific">Flavobacterium agri</name>
    <dbReference type="NCBI Taxonomy" id="2743471"/>
    <lineage>
        <taxon>Bacteria</taxon>
        <taxon>Pseudomonadati</taxon>
        <taxon>Bacteroidota</taxon>
        <taxon>Flavobacteriia</taxon>
        <taxon>Flavobacteriales</taxon>
        <taxon>Flavobacteriaceae</taxon>
        <taxon>Flavobacterium</taxon>
    </lineage>
</organism>
<dbReference type="EMBL" id="JACBJI010000001">
    <property type="protein sequence ID" value="NYA69383.1"/>
    <property type="molecule type" value="Genomic_DNA"/>
</dbReference>
<accession>A0A7Y8XYU6</accession>
<proteinExistence type="predicted"/>
<reference evidence="2 3" key="1">
    <citation type="submission" date="2020-07" db="EMBL/GenBank/DDBJ databases">
        <authorList>
            <person name="Sun Q."/>
        </authorList>
    </citation>
    <scope>NUCLEOTIDE SEQUENCE [LARGE SCALE GENOMIC DNA]</scope>
    <source>
        <strain evidence="2 3">MAH-1</strain>
    </source>
</reference>
<gene>
    <name evidence="2" type="ORF">HZF10_00510</name>
</gene>
<keyword evidence="1" id="KW-0732">Signal</keyword>
<name>A0A7Y8XYU6_9FLAO</name>
<dbReference type="Proteomes" id="UP000535020">
    <property type="component" value="Unassembled WGS sequence"/>
</dbReference>
<feature type="signal peptide" evidence="1">
    <location>
        <begin position="1"/>
        <end position="19"/>
    </location>
</feature>
<dbReference type="SUPFAM" id="SSF56935">
    <property type="entry name" value="Porins"/>
    <property type="match status" value="1"/>
</dbReference>
<protein>
    <recommendedName>
        <fullName evidence="4">Long-chain fatty acid transport protein</fullName>
    </recommendedName>
</protein>
<sequence length="413" mass="45552">MRFTIKAAAVLLFCVRLHAQTNNQTGSPYSLFGLGRLNEAAPGKTNAMGETGIALPMTTEINNLNPAAYATIPEKSFMFDLGGKGEATTFSNSDGGQDATTFSFSNIAFAFALSNKDGIGATLLPYSDVGYNITGITGDIEGSDGTYTSDVSGTGGLSNFTLNYGRKLGSRFNVGLGVNYLFGKIQEDEFATVGNDLLVVNEKNYYRGFRFVAGAQGKFGKKFTSAMTVKLPASIKGTKDITAYKVVDLIQTNLESSVDVPMESFKLPLEVTVGGYYKFNDSFGITADYKRSFWNSVNMEDHIGRFVDQDFFGFGMEYMRNKSQYYYYDKIRLRAGMNFDNGYLAVNDKRITNYKAVFGIGLPIPGRTASMINLTYGFGQRGAISETLVKENYRTFSFNIVLQDIWFVKKKYD</sequence>
<comment type="caution">
    <text evidence="2">The sequence shown here is derived from an EMBL/GenBank/DDBJ whole genome shotgun (WGS) entry which is preliminary data.</text>
</comment>